<comment type="caution">
    <text evidence="5">The sequence shown here is derived from an EMBL/GenBank/DDBJ whole genome shotgun (WGS) entry which is preliminary data.</text>
</comment>
<proteinExistence type="predicted"/>
<evidence type="ECO:0000313" key="6">
    <source>
        <dbReference type="Proteomes" id="UP001180840"/>
    </source>
</evidence>
<dbReference type="RefSeq" id="WP_290197163.1">
    <property type="nucleotide sequence ID" value="NZ_CP047654.1"/>
</dbReference>
<organism evidence="5 6">
    <name type="scientific">Corynebacterium guangdongense</name>
    <dbReference type="NCBI Taxonomy" id="1783348"/>
    <lineage>
        <taxon>Bacteria</taxon>
        <taxon>Bacillati</taxon>
        <taxon>Actinomycetota</taxon>
        <taxon>Actinomycetes</taxon>
        <taxon>Mycobacteriales</taxon>
        <taxon>Corynebacteriaceae</taxon>
        <taxon>Corynebacterium</taxon>
    </lineage>
</organism>
<evidence type="ECO:0000256" key="2">
    <source>
        <dbReference type="ARBA" id="ARBA00023125"/>
    </source>
</evidence>
<keyword evidence="6" id="KW-1185">Reference proteome</keyword>
<dbReference type="InterPro" id="IPR011711">
    <property type="entry name" value="GntR_C"/>
</dbReference>
<dbReference type="GO" id="GO:0003677">
    <property type="term" value="F:DNA binding"/>
    <property type="evidence" value="ECO:0007669"/>
    <property type="project" value="UniProtKB-KW"/>
</dbReference>
<evidence type="ECO:0000313" key="5">
    <source>
        <dbReference type="EMBL" id="MDR7328397.1"/>
    </source>
</evidence>
<accession>A0ABU1ZTZ3</accession>
<keyword evidence="1" id="KW-0805">Transcription regulation</keyword>
<evidence type="ECO:0000256" key="1">
    <source>
        <dbReference type="ARBA" id="ARBA00023015"/>
    </source>
</evidence>
<evidence type="ECO:0000259" key="4">
    <source>
        <dbReference type="Pfam" id="PF07729"/>
    </source>
</evidence>
<dbReference type="Gene3D" id="1.20.120.530">
    <property type="entry name" value="GntR ligand-binding domain-like"/>
    <property type="match status" value="1"/>
</dbReference>
<dbReference type="InterPro" id="IPR008920">
    <property type="entry name" value="TF_FadR/GntR_C"/>
</dbReference>
<evidence type="ECO:0000256" key="3">
    <source>
        <dbReference type="ARBA" id="ARBA00023163"/>
    </source>
</evidence>
<dbReference type="EMBL" id="JAVDXZ010000001">
    <property type="protein sequence ID" value="MDR7328397.1"/>
    <property type="molecule type" value="Genomic_DNA"/>
</dbReference>
<keyword evidence="3" id="KW-0804">Transcription</keyword>
<name>A0ABU1ZTZ3_9CORY</name>
<dbReference type="Pfam" id="PF07729">
    <property type="entry name" value="FCD"/>
    <property type="match status" value="1"/>
</dbReference>
<keyword evidence="2 5" id="KW-0238">DNA-binding</keyword>
<protein>
    <submittedName>
        <fullName evidence="5">DNA-binding GntR family transcriptional regulator</fullName>
    </submittedName>
</protein>
<dbReference type="Proteomes" id="UP001180840">
    <property type="component" value="Unassembled WGS sequence"/>
</dbReference>
<feature type="domain" description="GntR C-terminal" evidence="4">
    <location>
        <begin position="41"/>
        <end position="117"/>
    </location>
</feature>
<gene>
    <name evidence="5" type="ORF">J2S39_000073</name>
</gene>
<sequence>MFIISPNAHGIRDLYAAREMIEPAVMLGAEQLNVDVLADVVADANQQFYRLLVASAGSPSLSEIMDQLLARMRLVFLRVLQHQPDSHDPYLDVNETVTELLRASDRAAAAETLRKSLGATRERVSLLPPFGDESRSGWL</sequence>
<reference evidence="5" key="1">
    <citation type="submission" date="2023-07" db="EMBL/GenBank/DDBJ databases">
        <title>Sequencing the genomes of 1000 actinobacteria strains.</title>
        <authorList>
            <person name="Klenk H.-P."/>
        </authorList>
    </citation>
    <scope>NUCLEOTIDE SEQUENCE</scope>
    <source>
        <strain evidence="5">DSM 107476</strain>
    </source>
</reference>
<dbReference type="SUPFAM" id="SSF48008">
    <property type="entry name" value="GntR ligand-binding domain-like"/>
    <property type="match status" value="1"/>
</dbReference>